<name>A0A0M0GNX1_9BACI</name>
<feature type="transmembrane region" description="Helical" evidence="1">
    <location>
        <begin position="49"/>
        <end position="67"/>
    </location>
</feature>
<dbReference type="InterPro" id="IPR014617">
    <property type="entry name" value="YphA_Bacsu"/>
</dbReference>
<keyword evidence="1" id="KW-0812">Transmembrane</keyword>
<evidence type="ECO:0000313" key="2">
    <source>
        <dbReference type="EMBL" id="KON91534.1"/>
    </source>
</evidence>
<dbReference type="STRING" id="189381.GCA_900166615_03667"/>
<feature type="transmembrane region" description="Helical" evidence="1">
    <location>
        <begin position="135"/>
        <end position="156"/>
    </location>
</feature>
<dbReference type="Pfam" id="PF24124">
    <property type="entry name" value="YphA"/>
    <property type="match status" value="1"/>
</dbReference>
<gene>
    <name evidence="2" type="ORF">AF331_03185</name>
</gene>
<accession>A0A0M0GNX1</accession>
<feature type="transmembrane region" description="Helical" evidence="1">
    <location>
        <begin position="168"/>
        <end position="189"/>
    </location>
</feature>
<dbReference type="EMBL" id="LGUE01000001">
    <property type="protein sequence ID" value="KON91534.1"/>
    <property type="molecule type" value="Genomic_DNA"/>
</dbReference>
<evidence type="ECO:0000256" key="1">
    <source>
        <dbReference type="SAM" id="Phobius"/>
    </source>
</evidence>
<keyword evidence="1" id="KW-0472">Membrane</keyword>
<dbReference type="RefSeq" id="WP_053426724.1">
    <property type="nucleotide sequence ID" value="NZ_JAUKEF010000001.1"/>
</dbReference>
<keyword evidence="3" id="KW-1185">Reference proteome</keyword>
<comment type="caution">
    <text evidence="2">The sequence shown here is derived from an EMBL/GenBank/DDBJ whole genome shotgun (WGS) entry which is preliminary data.</text>
</comment>
<feature type="transmembrane region" description="Helical" evidence="1">
    <location>
        <begin position="6"/>
        <end position="21"/>
    </location>
</feature>
<reference evidence="3" key="1">
    <citation type="submission" date="2015-07" db="EMBL/GenBank/DDBJ databases">
        <title>Fjat-14235 jcm11544.</title>
        <authorList>
            <person name="Liu B."/>
            <person name="Wang J."/>
            <person name="Zhu Y."/>
            <person name="Liu G."/>
            <person name="Chen Q."/>
            <person name="Chen Z."/>
            <person name="Lan J."/>
            <person name="Che J."/>
            <person name="Ge C."/>
            <person name="Shi H."/>
            <person name="Pan Z."/>
            <person name="Liu X."/>
        </authorList>
    </citation>
    <scope>NUCLEOTIDE SEQUENCE [LARGE SCALE GENOMIC DNA]</scope>
    <source>
        <strain evidence="3">JCM 11544</strain>
    </source>
</reference>
<dbReference type="OrthoDB" id="2965169at2"/>
<sequence>MEGIFYLWILWGVWVYSTFLMKKGRVRFWISFCTLVLVASFPYEFGMGHYRVTVPLVLIVLLALWTIRELPLRKKLYLFISLISTAMCLTGVKLVSIYDPVLVIVDPFILDVSVLIVMGFLFYSDVASRNVRYASVLLGGALGQVFIGMILTTIGFGHTIGEHKYMDAAAVSFLILVGIDGLLFINRLFNAKLQENKGDAHHL</sequence>
<feature type="transmembrane region" description="Helical" evidence="1">
    <location>
        <begin position="26"/>
        <end position="43"/>
    </location>
</feature>
<dbReference type="AlphaFoldDB" id="A0A0M0GNX1"/>
<dbReference type="Proteomes" id="UP000037405">
    <property type="component" value="Unassembled WGS sequence"/>
</dbReference>
<organism evidence="2 3">
    <name type="scientific">Rossellomorea marisflavi</name>
    <dbReference type="NCBI Taxonomy" id="189381"/>
    <lineage>
        <taxon>Bacteria</taxon>
        <taxon>Bacillati</taxon>
        <taxon>Bacillota</taxon>
        <taxon>Bacilli</taxon>
        <taxon>Bacillales</taxon>
        <taxon>Bacillaceae</taxon>
        <taxon>Rossellomorea</taxon>
    </lineage>
</organism>
<protein>
    <submittedName>
        <fullName evidence="2">Uncharacterized protein</fullName>
    </submittedName>
</protein>
<keyword evidence="1" id="KW-1133">Transmembrane helix</keyword>
<dbReference type="PATRIC" id="fig|189381.12.peg.730"/>
<feature type="transmembrane region" description="Helical" evidence="1">
    <location>
        <begin position="101"/>
        <end position="123"/>
    </location>
</feature>
<feature type="transmembrane region" description="Helical" evidence="1">
    <location>
        <begin position="76"/>
        <end position="95"/>
    </location>
</feature>
<proteinExistence type="predicted"/>
<evidence type="ECO:0000313" key="3">
    <source>
        <dbReference type="Proteomes" id="UP000037405"/>
    </source>
</evidence>